<evidence type="ECO:0000256" key="3">
    <source>
        <dbReference type="ARBA" id="ARBA00022980"/>
    </source>
</evidence>
<dbReference type="GO" id="GO:0015935">
    <property type="term" value="C:small ribosomal subunit"/>
    <property type="evidence" value="ECO:0007669"/>
    <property type="project" value="InterPro"/>
</dbReference>
<feature type="non-terminal residue" evidence="4">
    <location>
        <position position="123"/>
    </location>
</feature>
<organism evidence="4">
    <name type="scientific">mine drainage metagenome</name>
    <dbReference type="NCBI Taxonomy" id="410659"/>
    <lineage>
        <taxon>unclassified sequences</taxon>
        <taxon>metagenomes</taxon>
        <taxon>ecological metagenomes</taxon>
    </lineage>
</organism>
<dbReference type="InterPro" id="IPR005710">
    <property type="entry name" value="Ribosomal_uS4_euk/arc"/>
</dbReference>
<keyword evidence="3 4" id="KW-0687">Ribonucleoprotein</keyword>
<keyword evidence="2" id="KW-0694">RNA-binding</keyword>
<dbReference type="GO" id="GO:0019843">
    <property type="term" value="F:rRNA binding"/>
    <property type="evidence" value="ECO:0007669"/>
    <property type="project" value="UniProtKB-KW"/>
</dbReference>
<evidence type="ECO:0000256" key="1">
    <source>
        <dbReference type="ARBA" id="ARBA00022730"/>
    </source>
</evidence>
<reference evidence="4" key="1">
    <citation type="submission" date="2013-08" db="EMBL/GenBank/DDBJ databases">
        <authorList>
            <person name="Mendez C."/>
            <person name="Richter M."/>
            <person name="Ferrer M."/>
            <person name="Sanchez J."/>
        </authorList>
    </citation>
    <scope>NUCLEOTIDE SEQUENCE</scope>
</reference>
<dbReference type="AlphaFoldDB" id="T1ASI7"/>
<accession>T1ASI7</accession>
<dbReference type="GO" id="GO:0003735">
    <property type="term" value="F:structural constituent of ribosome"/>
    <property type="evidence" value="ECO:0007669"/>
    <property type="project" value="InterPro"/>
</dbReference>
<reference evidence="4" key="2">
    <citation type="journal article" date="2014" name="ISME J.">
        <title>Microbial stratification in low pH oxic and suboxic macroscopic growths along an acid mine drainage.</title>
        <authorList>
            <person name="Mendez-Garcia C."/>
            <person name="Mesa V."/>
            <person name="Sprenger R.R."/>
            <person name="Richter M."/>
            <person name="Diez M.S."/>
            <person name="Solano J."/>
            <person name="Bargiela R."/>
            <person name="Golyshina O.V."/>
            <person name="Manteca A."/>
            <person name="Ramos J.L."/>
            <person name="Gallego J.R."/>
            <person name="Llorente I."/>
            <person name="Martins Dos Santos V.A."/>
            <person name="Jensen O.N."/>
            <person name="Pelaez A.I."/>
            <person name="Sanchez J."/>
            <person name="Ferrer M."/>
        </authorList>
    </citation>
    <scope>NUCLEOTIDE SEQUENCE</scope>
</reference>
<dbReference type="NCBIfam" id="TIGR01018">
    <property type="entry name" value="uS4_arch"/>
    <property type="match status" value="1"/>
</dbReference>
<keyword evidence="1" id="KW-0699">rRNA-binding</keyword>
<comment type="caution">
    <text evidence="4">The sequence shown here is derived from an EMBL/GenBank/DDBJ whole genome shotgun (WGS) entry which is preliminary data.</text>
</comment>
<evidence type="ECO:0000256" key="2">
    <source>
        <dbReference type="ARBA" id="ARBA00022884"/>
    </source>
</evidence>
<evidence type="ECO:0000313" key="4">
    <source>
        <dbReference type="EMBL" id="EQD43684.1"/>
    </source>
</evidence>
<gene>
    <name evidence="4" type="ORF">B1B_13700</name>
</gene>
<dbReference type="SUPFAM" id="SSF55174">
    <property type="entry name" value="Alpha-L RNA-binding motif"/>
    <property type="match status" value="1"/>
</dbReference>
<sequence>MGAPRRNRKKYDRPKDIHNLVRIEADNAIIKEYGLKNMRELWKVQSDLSGLRGNIRDLLAGAHGKEGVEKSILDRLYNIGVAEKGSTLDRLLDISERDLLERRLQSRVFRKGLSRSIKTGEAA</sequence>
<proteinExistence type="predicted"/>
<dbReference type="GO" id="GO:0006412">
    <property type="term" value="P:translation"/>
    <property type="evidence" value="ECO:0007669"/>
    <property type="project" value="InterPro"/>
</dbReference>
<keyword evidence="3 4" id="KW-0689">Ribosomal protein</keyword>
<dbReference type="EMBL" id="AUZY01009031">
    <property type="protein sequence ID" value="EQD43684.1"/>
    <property type="molecule type" value="Genomic_DNA"/>
</dbReference>
<name>T1ASI7_9ZZZZ</name>
<protein>
    <submittedName>
        <fullName evidence="4">30S ribosomal protein S4P</fullName>
    </submittedName>
</protein>